<proteinExistence type="inferred from homology"/>
<dbReference type="EMBL" id="CP016503">
    <property type="protein sequence ID" value="ANV98001.1"/>
    <property type="molecule type" value="Genomic_DNA"/>
</dbReference>
<dbReference type="InterPro" id="IPR015421">
    <property type="entry name" value="PyrdxlP-dep_Trfase_major"/>
</dbReference>
<dbReference type="KEGG" id="het:BBW65_03935"/>
<dbReference type="Proteomes" id="UP000092884">
    <property type="component" value="Chromosome"/>
</dbReference>
<reference evidence="5" key="1">
    <citation type="submission" date="2016-07" db="EMBL/GenBank/DDBJ databases">
        <authorList>
            <person name="Florea S."/>
            <person name="Webb J.S."/>
            <person name="Jaromczyk J."/>
            <person name="Schardl C.L."/>
        </authorList>
    </citation>
    <scope>NUCLEOTIDE SEQUENCE [LARGE SCALE GENOMIC DNA]</scope>
    <source>
        <strain evidence="5">MIT 01-6242</strain>
    </source>
</reference>
<dbReference type="InterPro" id="IPR026385">
    <property type="entry name" value="LegC-like"/>
</dbReference>
<accession>A0A1B1U5J9</accession>
<dbReference type="GO" id="GO:0008483">
    <property type="term" value="F:transaminase activity"/>
    <property type="evidence" value="ECO:0007669"/>
    <property type="project" value="UniProtKB-KW"/>
</dbReference>
<feature type="modified residue" description="N6-(pyridoxal phosphate)lysine" evidence="2">
    <location>
        <position position="222"/>
    </location>
</feature>
<keyword evidence="4" id="KW-0032">Aminotransferase</keyword>
<evidence type="ECO:0000313" key="5">
    <source>
        <dbReference type="Proteomes" id="UP000092884"/>
    </source>
</evidence>
<dbReference type="SUPFAM" id="SSF53383">
    <property type="entry name" value="PLP-dependent transferases"/>
    <property type="match status" value="1"/>
</dbReference>
<dbReference type="GO" id="GO:0030170">
    <property type="term" value="F:pyridoxal phosphate binding"/>
    <property type="evidence" value="ECO:0007669"/>
    <property type="project" value="TreeGrafter"/>
</dbReference>
<dbReference type="InterPro" id="IPR015422">
    <property type="entry name" value="PyrdxlP-dep_Trfase_small"/>
</dbReference>
<dbReference type="Gene3D" id="3.90.1150.10">
    <property type="entry name" value="Aspartate Aminotransferase, domain 1"/>
    <property type="match status" value="1"/>
</dbReference>
<organism evidence="4 5">
    <name type="scientific">Helicobacter enhydrae</name>
    <dbReference type="NCBI Taxonomy" id="222136"/>
    <lineage>
        <taxon>Bacteria</taxon>
        <taxon>Pseudomonadati</taxon>
        <taxon>Campylobacterota</taxon>
        <taxon>Epsilonproteobacteria</taxon>
        <taxon>Campylobacterales</taxon>
        <taxon>Helicobacteraceae</taxon>
        <taxon>Helicobacter</taxon>
    </lineage>
</organism>
<dbReference type="InterPro" id="IPR015424">
    <property type="entry name" value="PyrdxlP-dep_Trfase"/>
</dbReference>
<dbReference type="AlphaFoldDB" id="A0A1B1U5J9"/>
<evidence type="ECO:0000256" key="1">
    <source>
        <dbReference type="PIRSR" id="PIRSR000390-1"/>
    </source>
</evidence>
<dbReference type="PANTHER" id="PTHR30244:SF30">
    <property type="entry name" value="BLR5990 PROTEIN"/>
    <property type="match status" value="1"/>
</dbReference>
<keyword evidence="2 3" id="KW-0663">Pyridoxal phosphate</keyword>
<dbReference type="RefSeq" id="WP_066340008.1">
    <property type="nucleotide sequence ID" value="NZ_CP016503.1"/>
</dbReference>
<dbReference type="PIRSF" id="PIRSF000390">
    <property type="entry name" value="PLP_StrS"/>
    <property type="match status" value="1"/>
</dbReference>
<protein>
    <submittedName>
        <fullName evidence="4">Aminotransferase DegT</fullName>
    </submittedName>
</protein>
<dbReference type="GO" id="GO:0000271">
    <property type="term" value="P:polysaccharide biosynthetic process"/>
    <property type="evidence" value="ECO:0007669"/>
    <property type="project" value="TreeGrafter"/>
</dbReference>
<keyword evidence="4" id="KW-0808">Transferase</keyword>
<evidence type="ECO:0000256" key="3">
    <source>
        <dbReference type="RuleBase" id="RU004508"/>
    </source>
</evidence>
<comment type="similarity">
    <text evidence="3">Belongs to the DegT/DnrJ/EryC1 family.</text>
</comment>
<evidence type="ECO:0000256" key="2">
    <source>
        <dbReference type="PIRSR" id="PIRSR000390-2"/>
    </source>
</evidence>
<dbReference type="STRING" id="222136.BBW65_03935"/>
<dbReference type="OrthoDB" id="9766188at2"/>
<sequence length="388" mass="43424">MCEFEGIFDFICDLYKPKNGEVIPLHEPKFLGNEKKYLNACIDSGYVSSVGEFVNRLEKEIAKFCGSAYAIATTNGTSALHATLHALHINQECEVITQSLSFIATSNAIAYTGANPIYIDVDLDSLSLSPKALQHFLNHNATKKDNKAFNNQTGKQIKACIPMHTFGHPARIFEIQEICQEWGILLVEDCAESLGSYVFKDTSKIHTGLQGIASILSFNGNKIITSGGGGIILTQDAEFAKLLKHITTTAKLPHPYEYDHNQLGFNYRLPNINAALALAQLEQLPFFLESKKQIAKNYQDFFSHSAFEFIQARNGTDPNFWLNALLLDNSNQRDTFLIQSHKRGIMTRPIWKLNHQTPMFAKCQCDNLSNSIFLQERIVNLPSSVNLV</sequence>
<evidence type="ECO:0000313" key="4">
    <source>
        <dbReference type="EMBL" id="ANV98001.1"/>
    </source>
</evidence>
<dbReference type="Gene3D" id="3.40.640.10">
    <property type="entry name" value="Type I PLP-dependent aspartate aminotransferase-like (Major domain)"/>
    <property type="match status" value="1"/>
</dbReference>
<dbReference type="NCBIfam" id="TIGR04181">
    <property type="entry name" value="NHT_00031"/>
    <property type="match status" value="1"/>
</dbReference>
<dbReference type="PANTHER" id="PTHR30244">
    <property type="entry name" value="TRANSAMINASE"/>
    <property type="match status" value="1"/>
</dbReference>
<gene>
    <name evidence="4" type="ORF">BBW65_03935</name>
</gene>
<feature type="active site" description="Proton acceptor" evidence="1">
    <location>
        <position position="222"/>
    </location>
</feature>
<name>A0A1B1U5J9_9HELI</name>
<dbReference type="Pfam" id="PF01041">
    <property type="entry name" value="DegT_DnrJ_EryC1"/>
    <property type="match status" value="1"/>
</dbReference>
<keyword evidence="5" id="KW-1185">Reference proteome</keyword>
<dbReference type="InterPro" id="IPR000653">
    <property type="entry name" value="DegT/StrS_aminotransferase"/>
</dbReference>